<dbReference type="PANTHER" id="PTHR45029:SF6">
    <property type="entry name" value="CARBOXYLIC ESTER HYDROLASE"/>
    <property type="match status" value="1"/>
</dbReference>
<dbReference type="InterPro" id="IPR002018">
    <property type="entry name" value="CarbesteraseB"/>
</dbReference>
<evidence type="ECO:0000259" key="2">
    <source>
        <dbReference type="Pfam" id="PF00135"/>
    </source>
</evidence>
<dbReference type="Pfam" id="PF00135">
    <property type="entry name" value="COesterase"/>
    <property type="match status" value="1"/>
</dbReference>
<dbReference type="PANTHER" id="PTHR45029">
    <property type="entry name" value="CARBOXYLIC ESTER HYDROLASE-RELATED"/>
    <property type="match status" value="1"/>
</dbReference>
<evidence type="ECO:0000256" key="1">
    <source>
        <dbReference type="SAM" id="MobiDB-lite"/>
    </source>
</evidence>
<evidence type="ECO:0000313" key="3">
    <source>
        <dbReference type="EMBL" id="VDM27133.1"/>
    </source>
</evidence>
<feature type="compositionally biased region" description="Low complexity" evidence="1">
    <location>
        <begin position="107"/>
        <end position="122"/>
    </location>
</feature>
<dbReference type="AlphaFoldDB" id="A0A3P7F0C3"/>
<dbReference type="InterPro" id="IPR043187">
    <property type="entry name" value="CM06B1-like"/>
</dbReference>
<name>A0A3P7F0C3_TOXCA</name>
<feature type="compositionally biased region" description="Polar residues" evidence="1">
    <location>
        <begin position="70"/>
        <end position="106"/>
    </location>
</feature>
<feature type="domain" description="Carboxylesterase type B" evidence="2">
    <location>
        <begin position="2"/>
        <end position="60"/>
    </location>
</feature>
<feature type="region of interest" description="Disordered" evidence="1">
    <location>
        <begin position="62"/>
        <end position="122"/>
    </location>
</feature>
<accession>A0A3P7F0C3</accession>
<proteinExistence type="predicted"/>
<protein>
    <recommendedName>
        <fullName evidence="2">Carboxylesterase type B domain-containing protein</fullName>
    </recommendedName>
</protein>
<organism evidence="3">
    <name type="scientific">Toxocara canis</name>
    <name type="common">Canine roundworm</name>
    <dbReference type="NCBI Taxonomy" id="6265"/>
    <lineage>
        <taxon>Eukaryota</taxon>
        <taxon>Metazoa</taxon>
        <taxon>Ecdysozoa</taxon>
        <taxon>Nematoda</taxon>
        <taxon>Chromadorea</taxon>
        <taxon>Rhabditida</taxon>
        <taxon>Spirurina</taxon>
        <taxon>Ascaridomorpha</taxon>
        <taxon>Ascaridoidea</taxon>
        <taxon>Toxocaridae</taxon>
        <taxon>Toxocara</taxon>
    </lineage>
</organism>
<sequence>MKMLDQYTTLFTNFVKTGNPNKTGHSEWQPLSADDVWKYYNISLTSAMRDNFQERRPSFWNSIKRDASKSDSSTTSVDGNPLSGKQASEPGSDQPSSAQDPTNSKASNPSATASSKDSSSEA</sequence>
<dbReference type="SUPFAM" id="SSF53474">
    <property type="entry name" value="alpha/beta-Hydrolases"/>
    <property type="match status" value="1"/>
</dbReference>
<gene>
    <name evidence="3" type="ORF">TCNE_LOCUS1950</name>
</gene>
<dbReference type="Gene3D" id="3.40.50.1820">
    <property type="entry name" value="alpha/beta hydrolase"/>
    <property type="match status" value="1"/>
</dbReference>
<reference evidence="3" key="1">
    <citation type="submission" date="2018-11" db="EMBL/GenBank/DDBJ databases">
        <authorList>
            <consortium name="Pathogen Informatics"/>
        </authorList>
    </citation>
    <scope>NUCLEOTIDE SEQUENCE [LARGE SCALE GENOMIC DNA]</scope>
</reference>
<dbReference type="EMBL" id="UYWY01001709">
    <property type="protein sequence ID" value="VDM27133.1"/>
    <property type="molecule type" value="Genomic_DNA"/>
</dbReference>
<dbReference type="InterPro" id="IPR029058">
    <property type="entry name" value="AB_hydrolase_fold"/>
</dbReference>